<evidence type="ECO:0000256" key="2">
    <source>
        <dbReference type="SAM" id="MobiDB-lite"/>
    </source>
</evidence>
<dbReference type="EMBL" id="JANCYU010000041">
    <property type="protein sequence ID" value="KAK4526535.1"/>
    <property type="molecule type" value="Genomic_DNA"/>
</dbReference>
<evidence type="ECO:0000313" key="4">
    <source>
        <dbReference type="Proteomes" id="UP001300502"/>
    </source>
</evidence>
<keyword evidence="1" id="KW-0175">Coiled coil</keyword>
<keyword evidence="4" id="KW-1185">Reference proteome</keyword>
<dbReference type="Gene3D" id="1.20.5.170">
    <property type="match status" value="1"/>
</dbReference>
<sequence>MAPNSKDTCNKEEQLEQGLRSQVRKRISPLPLQPSSIPEYLWFSRVSPGSKKTEEAGGQLIGPILDNWLSWDGRTNLQVEHNCSPSLFIRTPIYSKEAVGSGKDGVETASYETILHTNHENAALQEGSTKQLLGKDEVMVRQEGGHTNEWSLSSTGNRVHVASNNDEMGWLCGNNNNEATRRIDLTTMTGDIIQDEQGTNLMLSLNSLDTCGFQADALCHRAEQTSTTPVEEDRCFLLFSTTLNEQSTAALSDRETTSKTYDGWNSPLSSNETHDGSKRKSGKEEYDVRKARIMRNREAAQRSRQNAKAKFQWLEKENQRLRGSLYALEQENLWLRKQVEMVKECLYSRKKSALNKYKMERM</sequence>
<evidence type="ECO:0008006" key="5">
    <source>
        <dbReference type="Google" id="ProtNLM"/>
    </source>
</evidence>
<gene>
    <name evidence="3" type="ORF">GAYE_SCF25G4451</name>
</gene>
<dbReference type="SUPFAM" id="SSF57959">
    <property type="entry name" value="Leucine zipper domain"/>
    <property type="match status" value="1"/>
</dbReference>
<dbReference type="AlphaFoldDB" id="A0AAV9IGP6"/>
<dbReference type="InterPro" id="IPR046347">
    <property type="entry name" value="bZIP_sf"/>
</dbReference>
<comment type="caution">
    <text evidence="3">The sequence shown here is derived from an EMBL/GenBank/DDBJ whole genome shotgun (WGS) entry which is preliminary data.</text>
</comment>
<feature type="coiled-coil region" evidence="1">
    <location>
        <begin position="290"/>
        <end position="324"/>
    </location>
</feature>
<evidence type="ECO:0000256" key="1">
    <source>
        <dbReference type="SAM" id="Coils"/>
    </source>
</evidence>
<dbReference type="GO" id="GO:0003700">
    <property type="term" value="F:DNA-binding transcription factor activity"/>
    <property type="evidence" value="ECO:0007669"/>
    <property type="project" value="InterPro"/>
</dbReference>
<reference evidence="3 4" key="1">
    <citation type="submission" date="2022-07" db="EMBL/GenBank/DDBJ databases">
        <title>Genome-wide signatures of adaptation to extreme environments.</title>
        <authorList>
            <person name="Cho C.H."/>
            <person name="Yoon H.S."/>
        </authorList>
    </citation>
    <scope>NUCLEOTIDE SEQUENCE [LARGE SCALE GENOMIC DNA]</scope>
    <source>
        <strain evidence="3 4">108.79 E11</strain>
    </source>
</reference>
<feature type="compositionally biased region" description="Basic and acidic residues" evidence="2">
    <location>
        <begin position="272"/>
        <end position="286"/>
    </location>
</feature>
<proteinExistence type="predicted"/>
<name>A0AAV9IGP6_9RHOD</name>
<evidence type="ECO:0000313" key="3">
    <source>
        <dbReference type="EMBL" id="KAK4526535.1"/>
    </source>
</evidence>
<protein>
    <recommendedName>
        <fullName evidence="5">BZIP domain-containing protein</fullName>
    </recommendedName>
</protein>
<accession>A0AAV9IGP6</accession>
<dbReference type="CDD" id="cd14686">
    <property type="entry name" value="bZIP"/>
    <property type="match status" value="1"/>
</dbReference>
<feature type="region of interest" description="Disordered" evidence="2">
    <location>
        <begin position="248"/>
        <end position="286"/>
    </location>
</feature>
<dbReference type="Proteomes" id="UP001300502">
    <property type="component" value="Unassembled WGS sequence"/>
</dbReference>
<organism evidence="3 4">
    <name type="scientific">Galdieria yellowstonensis</name>
    <dbReference type="NCBI Taxonomy" id="3028027"/>
    <lineage>
        <taxon>Eukaryota</taxon>
        <taxon>Rhodophyta</taxon>
        <taxon>Bangiophyceae</taxon>
        <taxon>Galdieriales</taxon>
        <taxon>Galdieriaceae</taxon>
        <taxon>Galdieria</taxon>
    </lineage>
</organism>
<feature type="region of interest" description="Disordered" evidence="2">
    <location>
        <begin position="1"/>
        <end position="27"/>
    </location>
</feature>